<evidence type="ECO:0000313" key="2">
    <source>
        <dbReference type="EMBL" id="GAA1544354.1"/>
    </source>
</evidence>
<feature type="region of interest" description="Disordered" evidence="1">
    <location>
        <begin position="1"/>
        <end position="20"/>
    </location>
</feature>
<gene>
    <name evidence="2" type="ORF">GCM10009691_18490</name>
</gene>
<comment type="caution">
    <text evidence="2">The sequence shown here is derived from an EMBL/GenBank/DDBJ whole genome shotgun (WGS) entry which is preliminary data.</text>
</comment>
<proteinExistence type="predicted"/>
<reference evidence="2 3" key="1">
    <citation type="journal article" date="2019" name="Int. J. Syst. Evol. Microbiol.">
        <title>The Global Catalogue of Microorganisms (GCM) 10K type strain sequencing project: providing services to taxonomists for standard genome sequencing and annotation.</title>
        <authorList>
            <consortium name="The Broad Institute Genomics Platform"/>
            <consortium name="The Broad Institute Genome Sequencing Center for Infectious Disease"/>
            <person name="Wu L."/>
            <person name="Ma J."/>
        </authorList>
    </citation>
    <scope>NUCLEOTIDE SEQUENCE [LARGE SCALE GENOMIC DNA]</scope>
    <source>
        <strain evidence="2 3">JCM 13319</strain>
    </source>
</reference>
<sequence>MAHYATPTLTPYDTGSRLEPKLWQPDRSSVIAAMSAGEHEDIGKVDFDDDEGATAVVVVMSRDADGGYVLDVQPLCGNDELTVRVHDETEAR</sequence>
<name>A0ABN2BNU5_9MICO</name>
<organism evidence="2 3">
    <name type="scientific">Brevibacterium picturae</name>
    <dbReference type="NCBI Taxonomy" id="260553"/>
    <lineage>
        <taxon>Bacteria</taxon>
        <taxon>Bacillati</taxon>
        <taxon>Actinomycetota</taxon>
        <taxon>Actinomycetes</taxon>
        <taxon>Micrococcales</taxon>
        <taxon>Brevibacteriaceae</taxon>
        <taxon>Brevibacterium</taxon>
    </lineage>
</organism>
<evidence type="ECO:0000313" key="3">
    <source>
        <dbReference type="Proteomes" id="UP001501791"/>
    </source>
</evidence>
<dbReference type="EMBL" id="BAAALY010000006">
    <property type="protein sequence ID" value="GAA1544354.1"/>
    <property type="molecule type" value="Genomic_DNA"/>
</dbReference>
<protein>
    <submittedName>
        <fullName evidence="2">Uncharacterized protein</fullName>
    </submittedName>
</protein>
<accession>A0ABN2BNU5</accession>
<dbReference type="Proteomes" id="UP001501791">
    <property type="component" value="Unassembled WGS sequence"/>
</dbReference>
<keyword evidence="3" id="KW-1185">Reference proteome</keyword>
<evidence type="ECO:0000256" key="1">
    <source>
        <dbReference type="SAM" id="MobiDB-lite"/>
    </source>
</evidence>